<dbReference type="GO" id="GO:0016651">
    <property type="term" value="F:oxidoreductase activity, acting on NAD(P)H"/>
    <property type="evidence" value="ECO:0007669"/>
    <property type="project" value="InterPro"/>
</dbReference>
<dbReference type="PANTHER" id="PTHR45348">
    <property type="entry name" value="HYPOTHETICAL OXIDOREDUCTASE (EUROFUNG)"/>
    <property type="match status" value="1"/>
</dbReference>
<dbReference type="Gene3D" id="3.40.50.720">
    <property type="entry name" value="NAD(P)-binding Rossmann-like Domain"/>
    <property type="match status" value="1"/>
</dbReference>
<dbReference type="Gene3D" id="3.40.50.1820">
    <property type="entry name" value="alpha/beta hydrolase"/>
    <property type="match status" value="1"/>
</dbReference>
<evidence type="ECO:0000256" key="3">
    <source>
        <dbReference type="ARBA" id="ARBA00023002"/>
    </source>
</evidence>
<dbReference type="STRING" id="363999.A0A439DJ56"/>
<dbReference type="InterPro" id="IPR020843">
    <property type="entry name" value="ER"/>
</dbReference>
<accession>A0A439DJ56</accession>
<dbReference type="Gene3D" id="3.90.180.10">
    <property type="entry name" value="Medium-chain alcohol dehydrogenases, catalytic domain"/>
    <property type="match status" value="1"/>
</dbReference>
<dbReference type="CDD" id="cd08249">
    <property type="entry name" value="enoyl_reductase_like"/>
    <property type="match status" value="1"/>
</dbReference>
<dbReference type="Pfam" id="PF12697">
    <property type="entry name" value="Abhydrolase_6"/>
    <property type="match status" value="1"/>
</dbReference>
<dbReference type="PANTHER" id="PTHR45348:SF6">
    <property type="entry name" value="TRANS-ENOYL REDUCTASE APDC"/>
    <property type="match status" value="1"/>
</dbReference>
<dbReference type="SUPFAM" id="SSF51735">
    <property type="entry name" value="NAD(P)-binding Rossmann-fold domains"/>
    <property type="match status" value="1"/>
</dbReference>
<evidence type="ECO:0000256" key="2">
    <source>
        <dbReference type="ARBA" id="ARBA00022857"/>
    </source>
</evidence>
<dbReference type="SUPFAM" id="SSF53474">
    <property type="entry name" value="alpha/beta-Hydrolases"/>
    <property type="match status" value="1"/>
</dbReference>
<dbReference type="EMBL" id="RYZI01000008">
    <property type="protein sequence ID" value="RWA14445.1"/>
    <property type="molecule type" value="Genomic_DNA"/>
</dbReference>
<organism evidence="5 6">
    <name type="scientific">Xylaria grammica</name>
    <dbReference type="NCBI Taxonomy" id="363999"/>
    <lineage>
        <taxon>Eukaryota</taxon>
        <taxon>Fungi</taxon>
        <taxon>Dikarya</taxon>
        <taxon>Ascomycota</taxon>
        <taxon>Pezizomycotina</taxon>
        <taxon>Sordariomycetes</taxon>
        <taxon>Xylariomycetidae</taxon>
        <taxon>Xylariales</taxon>
        <taxon>Xylariaceae</taxon>
        <taxon>Xylaria</taxon>
    </lineage>
</organism>
<dbReference type="Proteomes" id="UP000286045">
    <property type="component" value="Unassembled WGS sequence"/>
</dbReference>
<comment type="similarity">
    <text evidence="1">Belongs to the zinc-containing alcohol dehydrogenase family.</text>
</comment>
<sequence>MHIVQPLFSKFSTVDPLLVRRAMVGQTTRLAGRSPTLGQAGYGRSQNLKTPGIQRLSWYEATGTLAPFNMSVYKALICSEAGKYEVLEVSGIPVPQPGTMLCKVAAVAINPIDAKAIDYSPAPGCTGGYDFAAEVVRVGEGVRRFKSGDRVFGMTFGLNPADKAAGAFAEYVLAIDDFTCHIPQWMSFEDAATFPTAVATAFCSIYQTLGFPGPEEPHGEASHVLVSGGATSSGLIAIQLLKLSGLKPIATCSPSSMQRVMSLGAVKTFDYQSPTCAVEIREYAKNSLAYALDCITTSETTSMCYEAIGSAGGRYVSLDPPSTLIKYSRRDVYADWINALTVFGLPVRFSGIYGRAANLEDRKRIGGFMLKVEALVHKGLLKPARVEIRDGGLDWIEKGIEDTSRYSSPSVYLSLEMQGSAATDFFHFEYVRVIGMAPMEGADIAECMEVASKIKHNDAESWYQAWTQAAEHAEALAEISAARGDVQSTRWALFRSSNYRRASEFMLHVNPSDPRLLPLIERSQENFRKACALLDSPVHFLEVPILEARKRESTNHTQHGRLRLHSGRALFPNAAAARTRGYATLTFDGPGQGMALRRDSLSMRPDWEVVVSTVLDWLYKATEEHSEWRIDLNRIALIGASMGGYFALRGALDARVKACISSDGFYDFGLAVRQRTPWFWKYLGDSVANTILGLVGRMHFQSRMEFGHAQLTFGSGSISEALRRLMTYTLEPEGEDPVLPRITCPVLVTGARDSVYADSLETVRIYDGLTQLRDGERKELWSPASVGQGSLQAKVAALSHLQAKVFSFLNEVFEVRRPSVDLDTLLRVGG</sequence>
<evidence type="ECO:0000259" key="4">
    <source>
        <dbReference type="SMART" id="SM00829"/>
    </source>
</evidence>
<evidence type="ECO:0000313" key="5">
    <source>
        <dbReference type="EMBL" id="RWA14445.1"/>
    </source>
</evidence>
<proteinExistence type="inferred from homology"/>
<keyword evidence="6" id="KW-1185">Reference proteome</keyword>
<dbReference type="InterPro" id="IPR013154">
    <property type="entry name" value="ADH-like_N"/>
</dbReference>
<dbReference type="InterPro" id="IPR011032">
    <property type="entry name" value="GroES-like_sf"/>
</dbReference>
<dbReference type="InterPro" id="IPR029058">
    <property type="entry name" value="AB_hydrolase_fold"/>
</dbReference>
<dbReference type="Gene3D" id="1.20.1440.110">
    <property type="entry name" value="acylaminoacyl peptidase"/>
    <property type="match status" value="1"/>
</dbReference>
<keyword evidence="2" id="KW-0521">NADP</keyword>
<protein>
    <recommendedName>
        <fullName evidence="4">Enoyl reductase (ER) domain-containing protein</fullName>
    </recommendedName>
</protein>
<dbReference type="InterPro" id="IPR000073">
    <property type="entry name" value="AB_hydrolase_1"/>
</dbReference>
<dbReference type="InterPro" id="IPR036291">
    <property type="entry name" value="NAD(P)-bd_dom_sf"/>
</dbReference>
<dbReference type="SUPFAM" id="SSF50129">
    <property type="entry name" value="GroES-like"/>
    <property type="match status" value="1"/>
</dbReference>
<dbReference type="InterPro" id="IPR047122">
    <property type="entry name" value="Trans-enoyl_RdTase-like"/>
</dbReference>
<dbReference type="Pfam" id="PF08240">
    <property type="entry name" value="ADH_N"/>
    <property type="match status" value="1"/>
</dbReference>
<comment type="caution">
    <text evidence="5">The sequence shown here is derived from an EMBL/GenBank/DDBJ whole genome shotgun (WGS) entry which is preliminary data.</text>
</comment>
<name>A0A439DJ56_9PEZI</name>
<feature type="domain" description="Enoyl reductase (ER)" evidence="4">
    <location>
        <begin position="82"/>
        <end position="400"/>
    </location>
</feature>
<evidence type="ECO:0000313" key="6">
    <source>
        <dbReference type="Proteomes" id="UP000286045"/>
    </source>
</evidence>
<dbReference type="SMART" id="SM00829">
    <property type="entry name" value="PKS_ER"/>
    <property type="match status" value="1"/>
</dbReference>
<dbReference type="AlphaFoldDB" id="A0A439DJ56"/>
<evidence type="ECO:0000256" key="1">
    <source>
        <dbReference type="ARBA" id="ARBA00008072"/>
    </source>
</evidence>
<keyword evidence="3" id="KW-0560">Oxidoreductase</keyword>
<reference evidence="5 6" key="1">
    <citation type="submission" date="2018-12" db="EMBL/GenBank/DDBJ databases">
        <title>Draft genome sequence of Xylaria grammica IHI A82.</title>
        <authorList>
            <person name="Buettner E."/>
            <person name="Kellner H."/>
        </authorList>
    </citation>
    <scope>NUCLEOTIDE SEQUENCE [LARGE SCALE GENOMIC DNA]</scope>
    <source>
        <strain evidence="5 6">IHI A82</strain>
    </source>
</reference>
<gene>
    <name evidence="5" type="ORF">EKO27_g690</name>
</gene>